<dbReference type="Pfam" id="PF02481">
    <property type="entry name" value="DNA_processg_A"/>
    <property type="match status" value="1"/>
</dbReference>
<dbReference type="OrthoDB" id="9785707at2"/>
<feature type="domain" description="Smf/DprA SLOG" evidence="2">
    <location>
        <begin position="68"/>
        <end position="276"/>
    </location>
</feature>
<dbReference type="GO" id="GO:0009294">
    <property type="term" value="P:DNA-mediated transformation"/>
    <property type="evidence" value="ECO:0007669"/>
    <property type="project" value="InterPro"/>
</dbReference>
<reference evidence="4 5" key="1">
    <citation type="submission" date="2018-12" db="EMBL/GenBank/DDBJ databases">
        <title>Hymenobacter gummosus sp. nov., isolated from a spring.</title>
        <authorList>
            <person name="Nie L."/>
        </authorList>
    </citation>
    <scope>NUCLEOTIDE SEQUENCE [LARGE SCALE GENOMIC DNA]</scope>
    <source>
        <strain evidence="4 5">KCTC 52166</strain>
    </source>
</reference>
<accession>A0A431TWP0</accession>
<dbReference type="PANTHER" id="PTHR43022">
    <property type="entry name" value="PROTEIN SMF"/>
    <property type="match status" value="1"/>
</dbReference>
<dbReference type="Gene3D" id="3.40.50.450">
    <property type="match status" value="1"/>
</dbReference>
<dbReference type="Gene3D" id="1.10.10.10">
    <property type="entry name" value="Winged helix-like DNA-binding domain superfamily/Winged helix DNA-binding domain"/>
    <property type="match status" value="1"/>
</dbReference>
<sequence length="356" mass="38461">MPGIGPLVTRQLIGYLGSAQNVLDAPQARLLKVPGVGPALVNVLRNAGPALRQAEQVLRRAEKDGARLLYYTRPDYPARLRPVPDAPVLLYYQGTAELNNARTLAVVGTRQATDYGREQTEKLIKGVAPYQPLIVSGLAYGIDIVAHRAALQENLPTVGVMATGLDSIYPHAHRRTAEKMLEQGGGLLTEFTFGTPPDKYNFPARNRIIAGLADATVVVEAAKKGGALITAELAQDYNREVLAVPGRLDQPASEGCNHLIRNQRAAIYTGPQDVEQLLNWDGALQPAAVPASALSPADFTAQEFSLLEILQACKEKQIDELSWQAQLPINEVSTLLLGLEFRGVVRALPGKKFALV</sequence>
<dbReference type="PANTHER" id="PTHR43022:SF1">
    <property type="entry name" value="PROTEIN SMF"/>
    <property type="match status" value="1"/>
</dbReference>
<evidence type="ECO:0000313" key="4">
    <source>
        <dbReference type="EMBL" id="RTQ45729.1"/>
    </source>
</evidence>
<comment type="similarity">
    <text evidence="1">Belongs to the DprA/Smf family.</text>
</comment>
<gene>
    <name evidence="4" type="primary">dprA</name>
    <name evidence="4" type="ORF">EJV47_24235</name>
</gene>
<dbReference type="Proteomes" id="UP000282184">
    <property type="component" value="Unassembled WGS sequence"/>
</dbReference>
<dbReference type="SUPFAM" id="SSF47781">
    <property type="entry name" value="RuvA domain 2-like"/>
    <property type="match status" value="1"/>
</dbReference>
<dbReference type="AlphaFoldDB" id="A0A431TWP0"/>
<dbReference type="Pfam" id="PF17782">
    <property type="entry name" value="WHD_DprA"/>
    <property type="match status" value="1"/>
</dbReference>
<evidence type="ECO:0000259" key="2">
    <source>
        <dbReference type="Pfam" id="PF02481"/>
    </source>
</evidence>
<name>A0A431TWP0_9BACT</name>
<comment type="caution">
    <text evidence="4">The sequence shown here is derived from an EMBL/GenBank/DDBJ whole genome shotgun (WGS) entry which is preliminary data.</text>
</comment>
<protein>
    <submittedName>
        <fullName evidence="4">DNA-protecting protein DprA</fullName>
    </submittedName>
</protein>
<organism evidence="4 5">
    <name type="scientific">Hymenobacter gummosus</name>
    <dbReference type="NCBI Taxonomy" id="1776032"/>
    <lineage>
        <taxon>Bacteria</taxon>
        <taxon>Pseudomonadati</taxon>
        <taxon>Bacteroidota</taxon>
        <taxon>Cytophagia</taxon>
        <taxon>Cytophagales</taxon>
        <taxon>Hymenobacteraceae</taxon>
        <taxon>Hymenobacter</taxon>
    </lineage>
</organism>
<dbReference type="InterPro" id="IPR057666">
    <property type="entry name" value="DrpA_SLOG"/>
</dbReference>
<dbReference type="EMBL" id="RXOF01000019">
    <property type="protein sequence ID" value="RTQ45729.1"/>
    <property type="molecule type" value="Genomic_DNA"/>
</dbReference>
<dbReference type="InterPro" id="IPR010994">
    <property type="entry name" value="RuvA_2-like"/>
</dbReference>
<dbReference type="InterPro" id="IPR003488">
    <property type="entry name" value="DprA"/>
</dbReference>
<feature type="domain" description="DprA winged helix" evidence="3">
    <location>
        <begin position="293"/>
        <end position="351"/>
    </location>
</feature>
<dbReference type="NCBIfam" id="TIGR00732">
    <property type="entry name" value="dprA"/>
    <property type="match status" value="1"/>
</dbReference>
<dbReference type="InterPro" id="IPR036388">
    <property type="entry name" value="WH-like_DNA-bd_sf"/>
</dbReference>
<evidence type="ECO:0000256" key="1">
    <source>
        <dbReference type="ARBA" id="ARBA00006525"/>
    </source>
</evidence>
<evidence type="ECO:0000259" key="3">
    <source>
        <dbReference type="Pfam" id="PF17782"/>
    </source>
</evidence>
<evidence type="ECO:0000313" key="5">
    <source>
        <dbReference type="Proteomes" id="UP000282184"/>
    </source>
</evidence>
<dbReference type="InterPro" id="IPR041614">
    <property type="entry name" value="DprA_WH"/>
</dbReference>
<proteinExistence type="inferred from homology"/>
<dbReference type="SUPFAM" id="SSF102405">
    <property type="entry name" value="MCP/YpsA-like"/>
    <property type="match status" value="1"/>
</dbReference>
<keyword evidence="5" id="KW-1185">Reference proteome</keyword>